<name>A0A6G0TBJ8_APHGL</name>
<dbReference type="EMBL" id="VYZN01000043">
    <property type="protein sequence ID" value="KAE9529991.1"/>
    <property type="molecule type" value="Genomic_DNA"/>
</dbReference>
<keyword evidence="2" id="KW-1185">Reference proteome</keyword>
<reference evidence="1 2" key="1">
    <citation type="submission" date="2019-08" db="EMBL/GenBank/DDBJ databases">
        <title>The genome of the soybean aphid Biotype 1, its phylome, world population structure and adaptation to the North American continent.</title>
        <authorList>
            <person name="Giordano R."/>
            <person name="Donthu R.K."/>
            <person name="Hernandez A.G."/>
            <person name="Wright C.L."/>
            <person name="Zimin A.V."/>
        </authorList>
    </citation>
    <scope>NUCLEOTIDE SEQUENCE [LARGE SCALE GENOMIC DNA]</scope>
    <source>
        <tissue evidence="1">Whole aphids</tissue>
    </source>
</reference>
<evidence type="ECO:0000313" key="2">
    <source>
        <dbReference type="Proteomes" id="UP000475862"/>
    </source>
</evidence>
<comment type="caution">
    <text evidence="1">The sequence shown here is derived from an EMBL/GenBank/DDBJ whole genome shotgun (WGS) entry which is preliminary data.</text>
</comment>
<protein>
    <submittedName>
        <fullName evidence="1">Uncharacterized protein</fullName>
    </submittedName>
</protein>
<dbReference type="Proteomes" id="UP000475862">
    <property type="component" value="Unassembled WGS sequence"/>
</dbReference>
<accession>A0A6G0TBJ8</accession>
<proteinExistence type="predicted"/>
<dbReference type="AlphaFoldDB" id="A0A6G0TBJ8"/>
<gene>
    <name evidence="1" type="ORF">AGLY_011453</name>
</gene>
<sequence>MGIFTQNQFSTESIFLYGCNSKTKHCKYLKFSPNVYTTEIFDFYVKFFFEVSFKFLRNLSKTRKFAMRLNFKFLRNRVTIKIYPQTILNICYYSKSISRRYLKILPTTEIFNFSENFWPNQNTLKFYTKFLICYSYTFEVQILTKIRQNHEYLQIIKIHKITDKSSPFRIVFRIQWYLSLHSNLIYPSPRSTPPSNIQQSGTHLPNFFLFIKLHFPTVFKKKIEKNKKKNDRKTGIFTLNQFSTTSIFL</sequence>
<evidence type="ECO:0000313" key="1">
    <source>
        <dbReference type="EMBL" id="KAE9529991.1"/>
    </source>
</evidence>
<organism evidence="1 2">
    <name type="scientific">Aphis glycines</name>
    <name type="common">Soybean aphid</name>
    <dbReference type="NCBI Taxonomy" id="307491"/>
    <lineage>
        <taxon>Eukaryota</taxon>
        <taxon>Metazoa</taxon>
        <taxon>Ecdysozoa</taxon>
        <taxon>Arthropoda</taxon>
        <taxon>Hexapoda</taxon>
        <taxon>Insecta</taxon>
        <taxon>Pterygota</taxon>
        <taxon>Neoptera</taxon>
        <taxon>Paraneoptera</taxon>
        <taxon>Hemiptera</taxon>
        <taxon>Sternorrhyncha</taxon>
        <taxon>Aphidomorpha</taxon>
        <taxon>Aphidoidea</taxon>
        <taxon>Aphididae</taxon>
        <taxon>Aphidini</taxon>
        <taxon>Aphis</taxon>
        <taxon>Aphis</taxon>
    </lineage>
</organism>